<dbReference type="eggNOG" id="ENOG502Z9QX">
    <property type="taxonomic scope" value="Bacteria"/>
</dbReference>
<dbReference type="InterPro" id="IPR011467">
    <property type="entry name" value="DUF1573"/>
</dbReference>
<dbReference type="InterPro" id="IPR013783">
    <property type="entry name" value="Ig-like_fold"/>
</dbReference>
<dbReference type="KEGG" id="mro:MROS_2413"/>
<dbReference type="Gene3D" id="2.60.40.10">
    <property type="entry name" value="Immunoglobulins"/>
    <property type="match status" value="2"/>
</dbReference>
<gene>
    <name evidence="2" type="ordered locus">MROS_2413</name>
</gene>
<evidence type="ECO:0008006" key="4">
    <source>
        <dbReference type="Google" id="ProtNLM"/>
    </source>
</evidence>
<feature type="signal peptide" evidence="1">
    <location>
        <begin position="1"/>
        <end position="20"/>
    </location>
</feature>
<evidence type="ECO:0000313" key="2">
    <source>
        <dbReference type="EMBL" id="AFN75643.1"/>
    </source>
</evidence>
<dbReference type="Proteomes" id="UP000009011">
    <property type="component" value="Chromosome"/>
</dbReference>
<dbReference type="PANTHER" id="PTHR37833:SF1">
    <property type="entry name" value="SIGNAL PEPTIDE PROTEIN"/>
    <property type="match status" value="1"/>
</dbReference>
<dbReference type="Pfam" id="PF07610">
    <property type="entry name" value="DUF1573"/>
    <property type="match status" value="2"/>
</dbReference>
<dbReference type="STRING" id="1191523.MROS_2413"/>
<dbReference type="HOGENOM" id="CLU_097110_0_0_10"/>
<sequence length="242" mass="26823">MKRTINLFVLLLLATGISKAQEKAPKIFSPEPEYDFGEIVEGETVNHEFVIMNKGEGKLVIERVRASCGCTAAMPSKKELEPGESAKIRMKFDSKGRYGQQFKHVYVFSNDPENSYLKLTFRANVVAKLSNQNPETAPNIELEKNKIDFGEIEEGAVKEAAIKIKNSGKSKLEIRDIKSACGCTAALMSSTVIEPGKETELKVKLDTKGREGDLVRTITIFSNDPDNPKQVITVSANIIRKK</sequence>
<dbReference type="EMBL" id="CP003557">
    <property type="protein sequence ID" value="AFN75643.1"/>
    <property type="molecule type" value="Genomic_DNA"/>
</dbReference>
<protein>
    <recommendedName>
        <fullName evidence="4">DUF1573 domain-containing protein</fullName>
    </recommendedName>
</protein>
<feature type="chain" id="PRO_5003707580" description="DUF1573 domain-containing protein" evidence="1">
    <location>
        <begin position="21"/>
        <end position="242"/>
    </location>
</feature>
<name>I7A354_MELRP</name>
<dbReference type="AlphaFoldDB" id="I7A354"/>
<dbReference type="RefSeq" id="WP_014857073.1">
    <property type="nucleotide sequence ID" value="NC_018178.1"/>
</dbReference>
<accession>I7A354</accession>
<evidence type="ECO:0000313" key="3">
    <source>
        <dbReference type="Proteomes" id="UP000009011"/>
    </source>
</evidence>
<keyword evidence="1" id="KW-0732">Signal</keyword>
<organism evidence="2 3">
    <name type="scientific">Melioribacter roseus (strain DSM 23840 / JCM 17771 / VKM B-2668 / P3M-2)</name>
    <dbReference type="NCBI Taxonomy" id="1191523"/>
    <lineage>
        <taxon>Bacteria</taxon>
        <taxon>Pseudomonadati</taxon>
        <taxon>Ignavibacteriota</taxon>
        <taxon>Ignavibacteria</taxon>
        <taxon>Ignavibacteriales</taxon>
        <taxon>Melioribacteraceae</taxon>
        <taxon>Melioribacter</taxon>
    </lineage>
</organism>
<evidence type="ECO:0000256" key="1">
    <source>
        <dbReference type="SAM" id="SignalP"/>
    </source>
</evidence>
<keyword evidence="3" id="KW-1185">Reference proteome</keyword>
<dbReference type="PANTHER" id="PTHR37833">
    <property type="entry name" value="LIPOPROTEIN-RELATED"/>
    <property type="match status" value="1"/>
</dbReference>
<proteinExistence type="predicted"/>
<dbReference type="OrthoDB" id="826619at2"/>
<dbReference type="NCBIfam" id="NF012200">
    <property type="entry name" value="choice_anch_D"/>
    <property type="match status" value="1"/>
</dbReference>
<reference evidence="2 3" key="1">
    <citation type="journal article" date="2013" name="PLoS ONE">
        <title>Genomic analysis of Melioribacter roseus, facultatively anaerobic organotrophic bacterium representing a novel deep lineage within Bacteriodetes/Chlorobi group.</title>
        <authorList>
            <person name="Kadnikov V.V."/>
            <person name="Mardanov A.V."/>
            <person name="Podosokorskaya O.A."/>
            <person name="Gavrilov S.N."/>
            <person name="Kublanov I.V."/>
            <person name="Beletsky A.V."/>
            <person name="Bonch-Osmolovskaya E.A."/>
            <person name="Ravin N.V."/>
        </authorList>
    </citation>
    <scope>NUCLEOTIDE SEQUENCE [LARGE SCALE GENOMIC DNA]</scope>
    <source>
        <strain evidence="3">JCM 17771 / P3M-2</strain>
    </source>
</reference>